<sequence length="252" mass="26296">MTGWPGWDGAPGGALRPALPDWVRADVERRSLLRTERRAGRGVRWARRRAAVTAFGWIAVASVTPVAAVVDGWGWLVVGAAAIIRAGLAGWETAVIRREDRGFALPSAPAPPPWALRHSAAAEPLRRGEAGLAALVAMARTLAPGAARGPVRAAVAGAADLVDGLRVTAMRVVACERAARAVTYPARRAEILATRKDLVAEMSASVATLDDLLAAASEVVGTVVASSPDLARLTQQIEALRGYAAALRELSG</sequence>
<protein>
    <submittedName>
        <fullName evidence="2">Uncharacterized protein</fullName>
    </submittedName>
</protein>
<evidence type="ECO:0000313" key="2">
    <source>
        <dbReference type="EMBL" id="ABD12886.1"/>
    </source>
</evidence>
<keyword evidence="1" id="KW-1133">Transmembrane helix</keyword>
<dbReference type="HOGENOM" id="CLU_071261_0_0_11"/>
<dbReference type="InterPro" id="IPR057952">
    <property type="entry name" value="Rv2743c-like"/>
</dbReference>
<name>Q2J756_FRACC</name>
<dbReference type="NCBIfam" id="NF047839">
    <property type="entry name" value="PspM_Rv2743c"/>
    <property type="match status" value="1"/>
</dbReference>
<evidence type="ECO:0000256" key="1">
    <source>
        <dbReference type="SAM" id="Phobius"/>
    </source>
</evidence>
<accession>Q2J756</accession>
<dbReference type="Pfam" id="PF25587">
    <property type="entry name" value="Rv2743c"/>
    <property type="match status" value="1"/>
</dbReference>
<dbReference type="KEGG" id="fra:Francci3_3534"/>
<proteinExistence type="predicted"/>
<gene>
    <name evidence="2" type="ordered locus">Francci3_3534</name>
</gene>
<dbReference type="Proteomes" id="UP000001937">
    <property type="component" value="Chromosome"/>
</dbReference>
<feature type="transmembrane region" description="Helical" evidence="1">
    <location>
        <begin position="50"/>
        <end position="67"/>
    </location>
</feature>
<dbReference type="EMBL" id="CP000249">
    <property type="protein sequence ID" value="ABD12886.1"/>
    <property type="molecule type" value="Genomic_DNA"/>
</dbReference>
<reference evidence="2 3" key="1">
    <citation type="journal article" date="2007" name="Genome Res.">
        <title>Genome characteristics of facultatively symbiotic Frankia sp. strains reflect host range and host plant biogeography.</title>
        <authorList>
            <person name="Normand P."/>
            <person name="Lapierre P."/>
            <person name="Tisa L.S."/>
            <person name="Gogarten J.P."/>
            <person name="Alloisio N."/>
            <person name="Bagnarol E."/>
            <person name="Bassi C.A."/>
            <person name="Berry A.M."/>
            <person name="Bickhart D.M."/>
            <person name="Choisne N."/>
            <person name="Couloux A."/>
            <person name="Cournoyer B."/>
            <person name="Cruveiller S."/>
            <person name="Daubin V."/>
            <person name="Demange N."/>
            <person name="Francino M.P."/>
            <person name="Goltsman E."/>
            <person name="Huang Y."/>
            <person name="Kopp O.R."/>
            <person name="Labarre L."/>
            <person name="Lapidus A."/>
            <person name="Lavire C."/>
            <person name="Marechal J."/>
            <person name="Martinez M."/>
            <person name="Mastronunzio J.E."/>
            <person name="Mullin B.C."/>
            <person name="Niemann J."/>
            <person name="Pujic P."/>
            <person name="Rawnsley T."/>
            <person name="Rouy Z."/>
            <person name="Schenowitz C."/>
            <person name="Sellstedt A."/>
            <person name="Tavares F."/>
            <person name="Tomkins J.P."/>
            <person name="Vallenet D."/>
            <person name="Valverde C."/>
            <person name="Wall L.G."/>
            <person name="Wang Y."/>
            <person name="Medigue C."/>
            <person name="Benson D.R."/>
        </authorList>
    </citation>
    <scope>NUCLEOTIDE SEQUENCE [LARGE SCALE GENOMIC DNA]</scope>
    <source>
        <strain evidence="3">DSM 45818 / CECT 9043 / CcI3</strain>
    </source>
</reference>
<dbReference type="AlphaFoldDB" id="Q2J756"/>
<dbReference type="RefSeq" id="WP_011437910.1">
    <property type="nucleotide sequence ID" value="NC_007777.1"/>
</dbReference>
<keyword evidence="3" id="KW-1185">Reference proteome</keyword>
<organism evidence="2 3">
    <name type="scientific">Frankia casuarinae (strain DSM 45818 / CECT 9043 / HFP020203 / CcI3)</name>
    <dbReference type="NCBI Taxonomy" id="106370"/>
    <lineage>
        <taxon>Bacteria</taxon>
        <taxon>Bacillati</taxon>
        <taxon>Actinomycetota</taxon>
        <taxon>Actinomycetes</taxon>
        <taxon>Frankiales</taxon>
        <taxon>Frankiaceae</taxon>
        <taxon>Frankia</taxon>
    </lineage>
</organism>
<keyword evidence="1" id="KW-0472">Membrane</keyword>
<evidence type="ECO:0000313" key="3">
    <source>
        <dbReference type="Proteomes" id="UP000001937"/>
    </source>
</evidence>
<keyword evidence="1" id="KW-0812">Transmembrane</keyword>
<accession>A0A1X1PVT3</accession>